<name>A0A163CLJ1_9BURK</name>
<dbReference type="EMBL" id="LVWD01000004">
    <property type="protein sequence ID" value="OAD43389.1"/>
    <property type="molecule type" value="Genomic_DNA"/>
</dbReference>
<dbReference type="InterPro" id="IPR023210">
    <property type="entry name" value="NADP_OxRdtase_dom"/>
</dbReference>
<sequence length="318" mass="34591">MGMSEFYGASDDAESLATLHAAVDLGVQHFDTADTYGFGHNESLLGQFLGELTGATRRRLIVATKFGIVRQEGRYERRIDNSDAYVRQACEASLRRLGVERIDLYYCHRRDPSVPIADLMGSLAQLVKEGKIAAIGLSEVSAETLREAHAVHPVAALQSEYSLWERGAETDLLPTAQAMGTAFVAYSPLGRAFLTDAPPQVGELADNDFRRALPRFNGEAGDHNRQLQERLSSLANAVGASTASLALAWMLHRQPHVLPIPGTRRRRHLQSNVEAAALALSPETLATLDQLFTLGAAQGERYPDAGWAGIETARDGRA</sequence>
<dbReference type="Proteomes" id="UP000185680">
    <property type="component" value="Chromosome"/>
</dbReference>
<evidence type="ECO:0000313" key="6">
    <source>
        <dbReference type="Proteomes" id="UP000185680"/>
    </source>
</evidence>
<keyword evidence="1" id="KW-0560">Oxidoreductase</keyword>
<evidence type="ECO:0000313" key="4">
    <source>
        <dbReference type="EMBL" id="OAD43389.1"/>
    </source>
</evidence>
<dbReference type="GO" id="GO:0005737">
    <property type="term" value="C:cytoplasm"/>
    <property type="evidence" value="ECO:0007669"/>
    <property type="project" value="TreeGrafter"/>
</dbReference>
<dbReference type="KEGG" id="hyl:LPB072_18835"/>
<dbReference type="InterPro" id="IPR036812">
    <property type="entry name" value="NAD(P)_OxRdtase_dom_sf"/>
</dbReference>
<evidence type="ECO:0000259" key="2">
    <source>
        <dbReference type="Pfam" id="PF00248"/>
    </source>
</evidence>
<accession>A0A163CLJ1</accession>
<dbReference type="STRING" id="1763535.LPB072_18835"/>
<dbReference type="AlphaFoldDB" id="A0A163CLJ1"/>
<gene>
    <name evidence="3" type="ORF">LPB072_18835</name>
    <name evidence="4" type="ORF">LPB72_05715</name>
</gene>
<reference evidence="4 5" key="1">
    <citation type="submission" date="2016-02" db="EMBL/GenBank/DDBJ databases">
        <title>Draft genome sequence of Hydrogenophaga sp. LPB0072.</title>
        <authorList>
            <person name="Shin S.-K."/>
            <person name="Yi H."/>
        </authorList>
    </citation>
    <scope>NUCLEOTIDE SEQUENCE [LARGE SCALE GENOMIC DNA]</scope>
    <source>
        <strain evidence="4 5">LPB0072</strain>
    </source>
</reference>
<proteinExistence type="predicted"/>
<dbReference type="Pfam" id="PF00248">
    <property type="entry name" value="Aldo_ket_red"/>
    <property type="match status" value="1"/>
</dbReference>
<feature type="domain" description="NADP-dependent oxidoreductase" evidence="2">
    <location>
        <begin position="7"/>
        <end position="291"/>
    </location>
</feature>
<protein>
    <submittedName>
        <fullName evidence="3">Aldo/keto reductase</fullName>
    </submittedName>
</protein>
<reference evidence="3 6" key="2">
    <citation type="submission" date="2016-10" db="EMBL/GenBank/DDBJ databases">
        <title>Hydorgenophaga sp. LPB0072 isolated from gastropod.</title>
        <authorList>
            <person name="Kim E."/>
            <person name="Yi H."/>
        </authorList>
    </citation>
    <scope>NUCLEOTIDE SEQUENCE [LARGE SCALE GENOMIC DNA]</scope>
    <source>
        <strain evidence="3 6">LPB0072</strain>
    </source>
</reference>
<keyword evidence="5" id="KW-1185">Reference proteome</keyword>
<dbReference type="Proteomes" id="UP000185657">
    <property type="component" value="Unassembled WGS sequence"/>
</dbReference>
<evidence type="ECO:0000313" key="3">
    <source>
        <dbReference type="EMBL" id="AOW15810.1"/>
    </source>
</evidence>
<dbReference type="Gene3D" id="3.20.20.100">
    <property type="entry name" value="NADP-dependent oxidoreductase domain"/>
    <property type="match status" value="1"/>
</dbReference>
<evidence type="ECO:0000256" key="1">
    <source>
        <dbReference type="ARBA" id="ARBA00023002"/>
    </source>
</evidence>
<organism evidence="3 6">
    <name type="scientific">Hydrogenophaga crassostreae</name>
    <dbReference type="NCBI Taxonomy" id="1763535"/>
    <lineage>
        <taxon>Bacteria</taxon>
        <taxon>Pseudomonadati</taxon>
        <taxon>Pseudomonadota</taxon>
        <taxon>Betaproteobacteria</taxon>
        <taxon>Burkholderiales</taxon>
        <taxon>Comamonadaceae</taxon>
        <taxon>Hydrogenophaga</taxon>
    </lineage>
</organism>
<dbReference type="PANTHER" id="PTHR43625">
    <property type="entry name" value="AFLATOXIN B1 ALDEHYDE REDUCTASE"/>
    <property type="match status" value="1"/>
</dbReference>
<dbReference type="SUPFAM" id="SSF51430">
    <property type="entry name" value="NAD(P)-linked oxidoreductase"/>
    <property type="match status" value="1"/>
</dbReference>
<dbReference type="GO" id="GO:0016491">
    <property type="term" value="F:oxidoreductase activity"/>
    <property type="evidence" value="ECO:0007669"/>
    <property type="project" value="UniProtKB-KW"/>
</dbReference>
<evidence type="ECO:0000313" key="5">
    <source>
        <dbReference type="Proteomes" id="UP000185657"/>
    </source>
</evidence>
<dbReference type="EMBL" id="CP017476">
    <property type="protein sequence ID" value="AOW15810.1"/>
    <property type="molecule type" value="Genomic_DNA"/>
</dbReference>
<dbReference type="PANTHER" id="PTHR43625:SF40">
    <property type="entry name" value="ALDO-KETO REDUCTASE YAKC [NADP(+)]"/>
    <property type="match status" value="1"/>
</dbReference>
<dbReference type="InterPro" id="IPR050791">
    <property type="entry name" value="Aldo-Keto_reductase"/>
</dbReference>